<evidence type="ECO:0000313" key="7">
    <source>
        <dbReference type="EMBL" id="GAW98453.1"/>
    </source>
</evidence>
<protein>
    <recommendedName>
        <fullName evidence="6">Gram-positive cocci surface proteins LPxTG domain-containing protein</fullName>
    </recommendedName>
</protein>
<feature type="compositionally biased region" description="Low complexity" evidence="5">
    <location>
        <begin position="72"/>
        <end position="93"/>
    </location>
</feature>
<dbReference type="Pfam" id="PF17965">
    <property type="entry name" value="MucBP_2"/>
    <property type="match status" value="1"/>
</dbReference>
<keyword evidence="4" id="KW-0572">Peptidoglycan-anchor</keyword>
<dbReference type="Gene3D" id="2.60.120.200">
    <property type="match status" value="1"/>
</dbReference>
<name>A0A1Z5I9J5_9LACO</name>
<feature type="compositionally biased region" description="Polar residues" evidence="5">
    <location>
        <begin position="94"/>
        <end position="117"/>
    </location>
</feature>
<keyword evidence="3" id="KW-0732">Signal</keyword>
<dbReference type="EMBL" id="BCMF01000002">
    <property type="protein sequence ID" value="GAW98453.1"/>
    <property type="molecule type" value="Genomic_DNA"/>
</dbReference>
<feature type="region of interest" description="Disordered" evidence="5">
    <location>
        <begin position="50"/>
        <end position="177"/>
    </location>
</feature>
<keyword evidence="2" id="KW-0964">Secreted</keyword>
<dbReference type="AlphaFoldDB" id="A0A1Z5I9J5"/>
<dbReference type="NCBIfam" id="TIGR03715">
    <property type="entry name" value="KxYKxGKxW"/>
    <property type="match status" value="1"/>
</dbReference>
<dbReference type="InterPro" id="IPR019931">
    <property type="entry name" value="LPXTG_anchor"/>
</dbReference>
<dbReference type="RefSeq" id="WP_089108278.1">
    <property type="nucleotide sequence ID" value="NZ_BCMF01000002.1"/>
</dbReference>
<reference evidence="7 8" key="1">
    <citation type="submission" date="2015-11" db="EMBL/GenBank/DDBJ databases">
        <title>Draft genome sequences of new species of the genus Lactobacillus isolated from orchardgrass silage.</title>
        <authorList>
            <person name="Tohno M."/>
            <person name="Tanizawa Y."/>
            <person name="Arita M."/>
        </authorList>
    </citation>
    <scope>NUCLEOTIDE SEQUENCE [LARGE SCALE GENOMIC DNA]</scope>
    <source>
        <strain evidence="7 8">IWT30</strain>
    </source>
</reference>
<organism evidence="7 8">
    <name type="scientific">Secundilactobacillus mixtipabuli</name>
    <dbReference type="NCBI Taxonomy" id="1435342"/>
    <lineage>
        <taxon>Bacteria</taxon>
        <taxon>Bacillati</taxon>
        <taxon>Bacillota</taxon>
        <taxon>Bacilli</taxon>
        <taxon>Lactobacillales</taxon>
        <taxon>Lactobacillaceae</taxon>
        <taxon>Secundilactobacillus</taxon>
    </lineage>
</organism>
<feature type="compositionally biased region" description="Polar residues" evidence="5">
    <location>
        <begin position="124"/>
        <end position="155"/>
    </location>
</feature>
<dbReference type="Proteomes" id="UP000198374">
    <property type="component" value="Unassembled WGS sequence"/>
</dbReference>
<feature type="compositionally biased region" description="Low complexity" evidence="5">
    <location>
        <begin position="652"/>
        <end position="723"/>
    </location>
</feature>
<evidence type="ECO:0000256" key="3">
    <source>
        <dbReference type="ARBA" id="ARBA00022729"/>
    </source>
</evidence>
<feature type="compositionally biased region" description="Polar residues" evidence="5">
    <location>
        <begin position="724"/>
        <end position="752"/>
    </location>
</feature>
<accession>A0A1Z5I9J5</accession>
<evidence type="ECO:0000313" key="8">
    <source>
        <dbReference type="Proteomes" id="UP000198374"/>
    </source>
</evidence>
<evidence type="ECO:0000256" key="4">
    <source>
        <dbReference type="ARBA" id="ARBA00023088"/>
    </source>
</evidence>
<feature type="region of interest" description="Disordered" evidence="5">
    <location>
        <begin position="629"/>
        <end position="752"/>
    </location>
</feature>
<dbReference type="Pfam" id="PF19258">
    <property type="entry name" value="KxYKxGKxW_sig"/>
    <property type="match status" value="1"/>
</dbReference>
<dbReference type="InterPro" id="IPR041558">
    <property type="entry name" value="MucBP_2"/>
</dbReference>
<comment type="caution">
    <text evidence="7">The sequence shown here is derived from an EMBL/GenBank/DDBJ whole genome shotgun (WGS) entry which is preliminary data.</text>
</comment>
<evidence type="ECO:0000259" key="6">
    <source>
        <dbReference type="PROSITE" id="PS50847"/>
    </source>
</evidence>
<dbReference type="InterPro" id="IPR022263">
    <property type="entry name" value="KxYKxGKxW"/>
</dbReference>
<gene>
    <name evidence="7" type="ORF">IWT30_00398</name>
</gene>
<keyword evidence="8" id="KW-1185">Reference proteome</keyword>
<dbReference type="PROSITE" id="PS50847">
    <property type="entry name" value="GRAM_POS_ANCHORING"/>
    <property type="match status" value="1"/>
</dbReference>
<feature type="domain" description="Gram-positive cocci surface proteins LPxTG" evidence="6">
    <location>
        <begin position="746"/>
        <end position="783"/>
    </location>
</feature>
<keyword evidence="1" id="KW-0134">Cell wall</keyword>
<evidence type="ECO:0000256" key="5">
    <source>
        <dbReference type="SAM" id="MobiDB-lite"/>
    </source>
</evidence>
<proteinExistence type="predicted"/>
<evidence type="ECO:0000256" key="1">
    <source>
        <dbReference type="ARBA" id="ARBA00022512"/>
    </source>
</evidence>
<dbReference type="Gene3D" id="3.10.20.470">
    <property type="match status" value="1"/>
</dbReference>
<feature type="compositionally biased region" description="Polar residues" evidence="5">
    <location>
        <begin position="50"/>
        <end position="71"/>
    </location>
</feature>
<sequence precursor="true">MSRNNLNSPFTEKKYHVRLYKQGKHWVAMGVTLATLAGISFTVGDTASAAETNTGDTTPTVSENTSPADSNTATLRTTSSTPAPTPAKPTDAAISNNQSDTPSANPVTTPDAQVQIVTTTDTTGKASTDPSHTGANTLSTTVTGNQVQDNFSTGGSRRGPDGFTPIGTDKNHPVEELKSPSIDASGFAILADPTYKNIQDPNEKYVEDGAVVANGAVNFNTNFHLNATVNVKWDPSMNDWLGGDGMAVSFQPVNTETALLKGVQGSGMGLVANQPGTISYIISTNALGNSPQNKAKSPNWVIYPSGSDTTQATGDVFDTGIKVPQGGTTGEISYTFDVSYTADSKELTTNIFKDSQLVHTFNQTITNDQIGQNYVLGISASTADSMALYTAKINSYTYVPANAQLTIKSNAGFEQTGIVGTPGQVIAFYNAGTPAPTTDLDGNLVSVAYTVPTVPGSSLLAPVFKTLTAGGVNVVTLNYKVDDQKINVQFVDNDGNSLGEVQLTGPSDGNVDYQPVFDLQQSLLAKGYTLVGPNKFNLKGNGNDLIHATKTFDQDTSTTPTYVVVLSKVNNVKVTATIVPVGADGQPIPNTTPITVHDFPGTDEPVPVIPGYTTTTQKVTIPATPDGVIPVLYTRDSSTGTGVDNPPTGPSEQPTTPTGPTDTTPVPTDTTTDTPQQTVTTPQTTTESDQDSTPGSGTSSTTSHGTAMTGSQSATSGSATTTQPNTAAPSQFSSGTQSGTIQSNQLPQTNEQAEQVKSASILGMIMLSLLSLFGISKKRSDVK</sequence>
<dbReference type="OrthoDB" id="2149297at2"/>
<evidence type="ECO:0000256" key="2">
    <source>
        <dbReference type="ARBA" id="ARBA00022525"/>
    </source>
</evidence>